<feature type="transmembrane region" description="Helical" evidence="9">
    <location>
        <begin position="21"/>
        <end position="39"/>
    </location>
</feature>
<dbReference type="GO" id="GO:0022857">
    <property type="term" value="F:transmembrane transporter activity"/>
    <property type="evidence" value="ECO:0007669"/>
    <property type="project" value="UniProtKB-UniRule"/>
</dbReference>
<evidence type="ECO:0000256" key="6">
    <source>
        <dbReference type="ARBA" id="ARBA00022989"/>
    </source>
</evidence>
<dbReference type="InterPro" id="IPR007387">
    <property type="entry name" value="TRAP_DctQ"/>
</dbReference>
<dbReference type="KEGG" id="bic:LMTR13_20080"/>
<dbReference type="PANTHER" id="PTHR35011">
    <property type="entry name" value="2,3-DIKETO-L-GULONATE TRAP TRANSPORTER SMALL PERMEASE PROTEIN YIAM"/>
    <property type="match status" value="1"/>
</dbReference>
<dbReference type="OrthoDB" id="9794346at2"/>
<evidence type="ECO:0000256" key="1">
    <source>
        <dbReference type="ARBA" id="ARBA00004429"/>
    </source>
</evidence>
<comment type="similarity">
    <text evidence="8 9">Belongs to the TRAP transporter small permease family.</text>
</comment>
<accession>A0A1B1UH90</accession>
<gene>
    <name evidence="11" type="ORF">LMTR13_20080</name>
</gene>
<evidence type="ECO:0000256" key="9">
    <source>
        <dbReference type="RuleBase" id="RU369079"/>
    </source>
</evidence>
<evidence type="ECO:0000256" key="2">
    <source>
        <dbReference type="ARBA" id="ARBA00022448"/>
    </source>
</evidence>
<dbReference type="RefSeq" id="WP_065729342.1">
    <property type="nucleotide sequence ID" value="NZ_CP016428.1"/>
</dbReference>
<evidence type="ECO:0000256" key="8">
    <source>
        <dbReference type="ARBA" id="ARBA00038436"/>
    </source>
</evidence>
<keyword evidence="5 9" id="KW-0812">Transmembrane</keyword>
<keyword evidence="3" id="KW-1003">Cell membrane</keyword>
<evidence type="ECO:0000313" key="11">
    <source>
        <dbReference type="EMBL" id="ANW02131.1"/>
    </source>
</evidence>
<evidence type="ECO:0000259" key="10">
    <source>
        <dbReference type="Pfam" id="PF04290"/>
    </source>
</evidence>
<comment type="subunit">
    <text evidence="9">The complex comprises the extracytoplasmic solute receptor protein and the two transmembrane proteins.</text>
</comment>
<dbReference type="Proteomes" id="UP000092839">
    <property type="component" value="Chromosome"/>
</dbReference>
<keyword evidence="2 9" id="KW-0813">Transport</keyword>
<feature type="transmembrane region" description="Helical" evidence="9">
    <location>
        <begin position="59"/>
        <end position="78"/>
    </location>
</feature>
<organism evidence="11 12">
    <name type="scientific">Bradyrhizobium icense</name>
    <dbReference type="NCBI Taxonomy" id="1274631"/>
    <lineage>
        <taxon>Bacteria</taxon>
        <taxon>Pseudomonadati</taxon>
        <taxon>Pseudomonadota</taxon>
        <taxon>Alphaproteobacteria</taxon>
        <taxon>Hyphomicrobiales</taxon>
        <taxon>Nitrobacteraceae</taxon>
        <taxon>Bradyrhizobium</taxon>
    </lineage>
</organism>
<dbReference type="PANTHER" id="PTHR35011:SF4">
    <property type="entry name" value="SLL1102 PROTEIN"/>
    <property type="match status" value="1"/>
</dbReference>
<name>A0A1B1UH90_9BRAD</name>
<dbReference type="STRING" id="1274631.LMTR13_20080"/>
<keyword evidence="7 9" id="KW-0472">Membrane</keyword>
<reference evidence="11 12" key="1">
    <citation type="submission" date="2016-07" db="EMBL/GenBank/DDBJ databases">
        <title>Complete genome sequence of Bradyrhizobium icense LMTR 13T, a potential inoculant strain isolated from lima bean (Phaseolus lunatus) in Peru.</title>
        <authorList>
            <person name="Ormeno-Orrillo E."/>
            <person name="Duran D."/>
            <person name="Rogel M.A."/>
            <person name="Rey L."/>
            <person name="Imperial J."/>
            <person name="Ruiz-Argueso T."/>
            <person name="Martinez-Romero E."/>
        </authorList>
    </citation>
    <scope>NUCLEOTIDE SEQUENCE [LARGE SCALE GENOMIC DNA]</scope>
    <source>
        <strain evidence="11 12">LMTR 13</strain>
    </source>
</reference>
<dbReference type="AlphaFoldDB" id="A0A1B1UH90"/>
<comment type="function">
    <text evidence="9">Part of the tripartite ATP-independent periplasmic (TRAP) transport system.</text>
</comment>
<evidence type="ECO:0000256" key="4">
    <source>
        <dbReference type="ARBA" id="ARBA00022519"/>
    </source>
</evidence>
<evidence type="ECO:0000313" key="12">
    <source>
        <dbReference type="Proteomes" id="UP000092839"/>
    </source>
</evidence>
<comment type="subcellular location">
    <subcellularLocation>
        <location evidence="1 9">Cell inner membrane</location>
        <topology evidence="1 9">Multi-pass membrane protein</topology>
    </subcellularLocation>
</comment>
<dbReference type="GO" id="GO:0005886">
    <property type="term" value="C:plasma membrane"/>
    <property type="evidence" value="ECO:0007669"/>
    <property type="project" value="UniProtKB-SubCell"/>
</dbReference>
<keyword evidence="12" id="KW-1185">Reference proteome</keyword>
<dbReference type="Pfam" id="PF04290">
    <property type="entry name" value="DctQ"/>
    <property type="match status" value="1"/>
</dbReference>
<keyword evidence="6 9" id="KW-1133">Transmembrane helix</keyword>
<sequence length="186" mass="20896">MQVMLGISDAIDRVLEKIARGFGWLFLALVAVICWDVLTRKIGFQIPGFGSTPIQELEWHLHGLLFLPWLGYAYIRNVHVRIDVFTANKTPRQQVKLELFGLIVFAIPYCLVATYYAYLFAQVSFLQNESSDAPNGLAYRWIIKSCLFLGLVLLDAAVASVLMRKLVQLFGPPEIAARAAPPVTRV</sequence>
<feature type="domain" description="Tripartite ATP-independent periplasmic transporters DctQ component" evidence="10">
    <location>
        <begin position="29"/>
        <end position="164"/>
    </location>
</feature>
<evidence type="ECO:0000256" key="5">
    <source>
        <dbReference type="ARBA" id="ARBA00022692"/>
    </source>
</evidence>
<feature type="transmembrane region" description="Helical" evidence="9">
    <location>
        <begin position="141"/>
        <end position="162"/>
    </location>
</feature>
<protein>
    <recommendedName>
        <fullName evidence="9">TRAP transporter small permease protein</fullName>
    </recommendedName>
</protein>
<keyword evidence="4 9" id="KW-0997">Cell inner membrane</keyword>
<dbReference type="InterPro" id="IPR055348">
    <property type="entry name" value="DctQ"/>
</dbReference>
<evidence type="ECO:0000256" key="3">
    <source>
        <dbReference type="ARBA" id="ARBA00022475"/>
    </source>
</evidence>
<evidence type="ECO:0000256" key="7">
    <source>
        <dbReference type="ARBA" id="ARBA00023136"/>
    </source>
</evidence>
<dbReference type="EMBL" id="CP016428">
    <property type="protein sequence ID" value="ANW02131.1"/>
    <property type="molecule type" value="Genomic_DNA"/>
</dbReference>
<feature type="transmembrane region" description="Helical" evidence="9">
    <location>
        <begin position="99"/>
        <end position="121"/>
    </location>
</feature>
<proteinExistence type="inferred from homology"/>